<comment type="similarity">
    <text evidence="3 10 13">Belongs to the IPP transferase family.</text>
</comment>
<comment type="cofactor">
    <cofactor evidence="1 10">
        <name>Mg(2+)</name>
        <dbReference type="ChEBI" id="CHEBI:18420"/>
    </cofactor>
</comment>
<evidence type="ECO:0000256" key="8">
    <source>
        <dbReference type="ARBA" id="ARBA00022842"/>
    </source>
</evidence>
<feature type="site" description="Interaction with substrate tRNA" evidence="10">
    <location>
        <position position="119"/>
    </location>
</feature>
<dbReference type="HAMAP" id="MF_00185">
    <property type="entry name" value="IPP_trans"/>
    <property type="match status" value="1"/>
</dbReference>
<evidence type="ECO:0000256" key="2">
    <source>
        <dbReference type="ARBA" id="ARBA00003213"/>
    </source>
</evidence>
<dbReference type="GO" id="GO:0052381">
    <property type="term" value="F:tRNA dimethylallyltransferase activity"/>
    <property type="evidence" value="ECO:0007669"/>
    <property type="project" value="UniProtKB-UniRule"/>
</dbReference>
<dbReference type="GO" id="GO:0006400">
    <property type="term" value="P:tRNA modification"/>
    <property type="evidence" value="ECO:0007669"/>
    <property type="project" value="TreeGrafter"/>
</dbReference>
<evidence type="ECO:0000256" key="12">
    <source>
        <dbReference type="RuleBase" id="RU003784"/>
    </source>
</evidence>
<dbReference type="InterPro" id="IPR039657">
    <property type="entry name" value="Dimethylallyltransferase"/>
</dbReference>
<evidence type="ECO:0000256" key="10">
    <source>
        <dbReference type="HAMAP-Rule" id="MF_00185"/>
    </source>
</evidence>
<dbReference type="NCBIfam" id="TIGR00174">
    <property type="entry name" value="miaA"/>
    <property type="match status" value="1"/>
</dbReference>
<name>A0A7X0RMW2_9BACL</name>
<evidence type="ECO:0000256" key="13">
    <source>
        <dbReference type="RuleBase" id="RU003785"/>
    </source>
</evidence>
<dbReference type="InterPro" id="IPR018022">
    <property type="entry name" value="IPT"/>
</dbReference>
<dbReference type="Pfam" id="PF01715">
    <property type="entry name" value="IPPT"/>
    <property type="match status" value="1"/>
</dbReference>
<dbReference type="EC" id="2.5.1.75" evidence="10"/>
<feature type="binding site" evidence="10">
    <location>
        <begin position="28"/>
        <end position="35"/>
    </location>
    <ligand>
        <name>ATP</name>
        <dbReference type="ChEBI" id="CHEBI:30616"/>
    </ligand>
</feature>
<keyword evidence="5 10" id="KW-0819">tRNA processing</keyword>
<evidence type="ECO:0000256" key="9">
    <source>
        <dbReference type="ARBA" id="ARBA00049563"/>
    </source>
</evidence>
<dbReference type="InterPro" id="IPR027417">
    <property type="entry name" value="P-loop_NTPase"/>
</dbReference>
<comment type="function">
    <text evidence="2 10 12">Catalyzes the transfer of a dimethylallyl group onto the adenine at position 37 in tRNAs that read codons beginning with uridine, leading to the formation of N6-(dimethylallyl)adenosine (i(6)A).</text>
</comment>
<evidence type="ECO:0000256" key="7">
    <source>
        <dbReference type="ARBA" id="ARBA00022840"/>
    </source>
</evidence>
<feature type="region of interest" description="Disordered" evidence="14">
    <location>
        <begin position="1"/>
        <end position="21"/>
    </location>
</feature>
<feature type="binding site" evidence="10">
    <location>
        <begin position="30"/>
        <end position="35"/>
    </location>
    <ligand>
        <name>substrate</name>
    </ligand>
</feature>
<dbReference type="Gene3D" id="3.40.50.300">
    <property type="entry name" value="P-loop containing nucleotide triphosphate hydrolases"/>
    <property type="match status" value="1"/>
</dbReference>
<dbReference type="PANTHER" id="PTHR11088:SF60">
    <property type="entry name" value="TRNA DIMETHYLALLYLTRANSFERASE"/>
    <property type="match status" value="1"/>
</dbReference>
<evidence type="ECO:0000256" key="3">
    <source>
        <dbReference type="ARBA" id="ARBA00005842"/>
    </source>
</evidence>
<dbReference type="AlphaFoldDB" id="A0A7X0RMW2"/>
<comment type="caution">
    <text evidence="15">The sequence shown here is derived from an EMBL/GenBank/DDBJ whole genome shotgun (WGS) entry which is preliminary data.</text>
</comment>
<feature type="region of interest" description="Interaction with substrate tRNA" evidence="10">
    <location>
        <begin position="53"/>
        <end position="56"/>
    </location>
</feature>
<comment type="catalytic activity">
    <reaction evidence="9 10 11">
        <text>adenosine(37) in tRNA + dimethylallyl diphosphate = N(6)-dimethylallyladenosine(37) in tRNA + diphosphate</text>
        <dbReference type="Rhea" id="RHEA:26482"/>
        <dbReference type="Rhea" id="RHEA-COMP:10162"/>
        <dbReference type="Rhea" id="RHEA-COMP:10375"/>
        <dbReference type="ChEBI" id="CHEBI:33019"/>
        <dbReference type="ChEBI" id="CHEBI:57623"/>
        <dbReference type="ChEBI" id="CHEBI:74411"/>
        <dbReference type="ChEBI" id="CHEBI:74415"/>
        <dbReference type="EC" id="2.5.1.75"/>
    </reaction>
</comment>
<keyword evidence="4 10" id="KW-0808">Transferase</keyword>
<evidence type="ECO:0000256" key="4">
    <source>
        <dbReference type="ARBA" id="ARBA00022679"/>
    </source>
</evidence>
<keyword evidence="6 10" id="KW-0547">Nucleotide-binding</keyword>
<reference evidence="15 16" key="1">
    <citation type="submission" date="2020-08" db="EMBL/GenBank/DDBJ databases">
        <title>Cohnella phylogeny.</title>
        <authorList>
            <person name="Dunlap C."/>
        </authorList>
    </citation>
    <scope>NUCLEOTIDE SEQUENCE [LARGE SCALE GENOMIC DNA]</scope>
    <source>
        <strain evidence="15 16">DSM 28246</strain>
    </source>
</reference>
<dbReference type="Proteomes" id="UP000547209">
    <property type="component" value="Unassembled WGS sequence"/>
</dbReference>
<gene>
    <name evidence="10 15" type="primary">miaA</name>
    <name evidence="15" type="ORF">H7C19_00455</name>
</gene>
<dbReference type="GO" id="GO:0005524">
    <property type="term" value="F:ATP binding"/>
    <property type="evidence" value="ECO:0007669"/>
    <property type="project" value="UniProtKB-UniRule"/>
</dbReference>
<proteinExistence type="inferred from homology"/>
<evidence type="ECO:0000256" key="6">
    <source>
        <dbReference type="ARBA" id="ARBA00022741"/>
    </source>
</evidence>
<evidence type="ECO:0000313" key="16">
    <source>
        <dbReference type="Proteomes" id="UP000547209"/>
    </source>
</evidence>
<dbReference type="EMBL" id="JACJVP010000001">
    <property type="protein sequence ID" value="MBB6669150.1"/>
    <property type="molecule type" value="Genomic_DNA"/>
</dbReference>
<keyword evidence="7 10" id="KW-0067">ATP-binding</keyword>
<accession>A0A7X0RMW2</accession>
<evidence type="ECO:0000256" key="14">
    <source>
        <dbReference type="SAM" id="MobiDB-lite"/>
    </source>
</evidence>
<keyword evidence="8 10" id="KW-0460">Magnesium</keyword>
<feature type="site" description="Interaction with substrate tRNA" evidence="10">
    <location>
        <position position="142"/>
    </location>
</feature>
<evidence type="ECO:0000313" key="15">
    <source>
        <dbReference type="EMBL" id="MBB6669150.1"/>
    </source>
</evidence>
<dbReference type="SUPFAM" id="SSF52540">
    <property type="entry name" value="P-loop containing nucleoside triphosphate hydrolases"/>
    <property type="match status" value="2"/>
</dbReference>
<evidence type="ECO:0000256" key="1">
    <source>
        <dbReference type="ARBA" id="ARBA00001946"/>
    </source>
</evidence>
<dbReference type="RefSeq" id="WP_185140594.1">
    <property type="nucleotide sequence ID" value="NZ_JACJVP010000001.1"/>
</dbReference>
<protein>
    <recommendedName>
        <fullName evidence="10">tRNA dimethylallyltransferase</fullName>
        <ecNumber evidence="10">2.5.1.75</ecNumber>
    </recommendedName>
    <alternativeName>
        <fullName evidence="10">Dimethylallyl diphosphate:tRNA dimethylallyltransferase</fullName>
        <shortName evidence="10">DMAPP:tRNA dimethylallyltransferase</shortName>
        <shortName evidence="10">DMATase</shortName>
    </alternativeName>
    <alternativeName>
        <fullName evidence="10">Isopentenyl-diphosphate:tRNA isopentenyltransferase</fullName>
        <shortName evidence="10">IPP transferase</shortName>
        <shortName evidence="10">IPPT</shortName>
        <shortName evidence="10">IPTase</shortName>
    </alternativeName>
</protein>
<feature type="compositionally biased region" description="Basic and acidic residues" evidence="14">
    <location>
        <begin position="1"/>
        <end position="11"/>
    </location>
</feature>
<dbReference type="PANTHER" id="PTHR11088">
    <property type="entry name" value="TRNA DIMETHYLALLYLTRANSFERASE"/>
    <property type="match status" value="1"/>
</dbReference>
<evidence type="ECO:0000256" key="11">
    <source>
        <dbReference type="RuleBase" id="RU003783"/>
    </source>
</evidence>
<comment type="caution">
    <text evidence="10">Lacks conserved residue(s) required for the propagation of feature annotation.</text>
</comment>
<dbReference type="FunFam" id="1.10.20.140:FF:000001">
    <property type="entry name" value="tRNA dimethylallyltransferase"/>
    <property type="match status" value="1"/>
</dbReference>
<organism evidence="15 16">
    <name type="scientific">Cohnella nanjingensis</name>
    <dbReference type="NCBI Taxonomy" id="1387779"/>
    <lineage>
        <taxon>Bacteria</taxon>
        <taxon>Bacillati</taxon>
        <taxon>Bacillota</taxon>
        <taxon>Bacilli</taxon>
        <taxon>Bacillales</taxon>
        <taxon>Paenibacillaceae</taxon>
        <taxon>Cohnella</taxon>
    </lineage>
</organism>
<comment type="subunit">
    <text evidence="10">Monomer.</text>
</comment>
<sequence length="340" mass="37835">MTLNHDSDYRGGPDSPEAAKPPLLVLVGPTAVGKTALSLQVAKAFGCEIISGDSMQVYRGMDIGTAKLPPEEREGIPHHLIDIRDPEEPFSAADFQAECAKAIREIHGRGRTPFIVGGTGLYVESVCYDYRFQDHGSDEAFRERMQVIAAERGPQALHERLAAVDAASAAKLHPNDTRRVIRALEIYETTGRPFSELQVQARGDEKTSPYELVLIGLTMDRARLYERIEERVDQMLAEGLVEEVSGLLAAGVPSGAVAMQALGYKEVAGYLTGRFDYERAVELLKRDTRHFAKRQLSWFRHMQDLQWIDVGAHPKNSELFKEICAIIAGKFPYDIEYICS</sequence>
<evidence type="ECO:0000256" key="5">
    <source>
        <dbReference type="ARBA" id="ARBA00022694"/>
    </source>
</evidence>
<dbReference type="Gene3D" id="1.10.20.140">
    <property type="match status" value="1"/>
</dbReference>
<keyword evidence="16" id="KW-1185">Reference proteome</keyword>